<dbReference type="FunFam" id="1.25.40.10:FF:000211">
    <property type="entry name" value="tetratricopeptide repeat protein 30B"/>
    <property type="match status" value="1"/>
</dbReference>
<reference evidence="9" key="1">
    <citation type="submission" date="2021-01" db="EMBL/GenBank/DDBJ databases">
        <authorList>
            <person name="Corre E."/>
            <person name="Pelletier E."/>
            <person name="Niang G."/>
            <person name="Scheremetjew M."/>
            <person name="Finn R."/>
            <person name="Kale V."/>
            <person name="Holt S."/>
            <person name="Cochrane G."/>
            <person name="Meng A."/>
            <person name="Brown T."/>
            <person name="Cohen L."/>
        </authorList>
    </citation>
    <scope>NUCLEOTIDE SEQUENCE</scope>
    <source>
        <strain evidence="9">RCC1693</strain>
    </source>
</reference>
<evidence type="ECO:0000256" key="1">
    <source>
        <dbReference type="ARBA" id="ARBA00004138"/>
    </source>
</evidence>
<dbReference type="GO" id="GO:0042073">
    <property type="term" value="P:intraciliary transport"/>
    <property type="evidence" value="ECO:0007669"/>
    <property type="project" value="TreeGrafter"/>
</dbReference>
<dbReference type="InterPro" id="IPR011990">
    <property type="entry name" value="TPR-like_helical_dom_sf"/>
</dbReference>
<dbReference type="AlphaFoldDB" id="A0A7S2B7F7"/>
<dbReference type="InterPro" id="IPR039941">
    <property type="entry name" value="TT30"/>
</dbReference>
<accession>A0A7S2B7F7</accession>
<dbReference type="PANTHER" id="PTHR20931:SF0">
    <property type="entry name" value="TETRATRICOPEPTIDE REPEAT PROTEIN 30"/>
    <property type="match status" value="1"/>
</dbReference>
<feature type="repeat" description="TPR" evidence="8">
    <location>
        <begin position="43"/>
        <end position="76"/>
    </location>
</feature>
<evidence type="ECO:0000313" key="9">
    <source>
        <dbReference type="EMBL" id="CAD9387650.1"/>
    </source>
</evidence>
<name>A0A7S2B7F7_9STRA</name>
<evidence type="ECO:0000256" key="8">
    <source>
        <dbReference type="PROSITE-ProRule" id="PRU00339"/>
    </source>
</evidence>
<keyword evidence="6" id="KW-0969">Cilium</keyword>
<evidence type="ECO:0000256" key="7">
    <source>
        <dbReference type="ARBA" id="ARBA00023273"/>
    </source>
</evidence>
<dbReference type="GO" id="GO:0005879">
    <property type="term" value="C:axonemal microtubule"/>
    <property type="evidence" value="ECO:0007669"/>
    <property type="project" value="TreeGrafter"/>
</dbReference>
<dbReference type="GO" id="GO:0030992">
    <property type="term" value="C:intraciliary transport particle B"/>
    <property type="evidence" value="ECO:0007669"/>
    <property type="project" value="TreeGrafter"/>
</dbReference>
<comment type="subcellular location">
    <subcellularLocation>
        <location evidence="1">Cell projection</location>
        <location evidence="1">Cilium</location>
    </subcellularLocation>
</comment>
<evidence type="ECO:0000256" key="6">
    <source>
        <dbReference type="ARBA" id="ARBA00023069"/>
    </source>
</evidence>
<evidence type="ECO:0000256" key="2">
    <source>
        <dbReference type="ARBA" id="ARBA00009522"/>
    </source>
</evidence>
<dbReference type="InterPro" id="IPR019734">
    <property type="entry name" value="TPR_rpt"/>
</dbReference>
<dbReference type="FunFam" id="1.25.40.10:FF:000186">
    <property type="entry name" value="Tetratricopeptide repeat domain 30A"/>
    <property type="match status" value="1"/>
</dbReference>
<dbReference type="Pfam" id="PF13432">
    <property type="entry name" value="TPR_16"/>
    <property type="match status" value="1"/>
</dbReference>
<evidence type="ECO:0000256" key="4">
    <source>
        <dbReference type="ARBA" id="ARBA00022794"/>
    </source>
</evidence>
<keyword evidence="4" id="KW-0970">Cilium biogenesis/degradation</keyword>
<keyword evidence="3" id="KW-0677">Repeat</keyword>
<keyword evidence="5 8" id="KW-0802">TPR repeat</keyword>
<dbReference type="SMART" id="SM00028">
    <property type="entry name" value="TPR"/>
    <property type="match status" value="4"/>
</dbReference>
<keyword evidence="7" id="KW-0966">Cell projection</keyword>
<evidence type="ECO:0000256" key="5">
    <source>
        <dbReference type="ARBA" id="ARBA00022803"/>
    </source>
</evidence>
<evidence type="ECO:0008006" key="10">
    <source>
        <dbReference type="Google" id="ProtNLM"/>
    </source>
</evidence>
<dbReference type="Gene3D" id="1.25.40.10">
    <property type="entry name" value="Tetratricopeptide repeat domain"/>
    <property type="match status" value="3"/>
</dbReference>
<dbReference type="SUPFAM" id="SSF48452">
    <property type="entry name" value="TPR-like"/>
    <property type="match status" value="2"/>
</dbReference>
<dbReference type="PANTHER" id="PTHR20931">
    <property type="entry name" value="TETRATRICOPEPTIDE REPEAT PROTEIN 30"/>
    <property type="match status" value="1"/>
</dbReference>
<protein>
    <recommendedName>
        <fullName evidence="10">Tetratricopeptide repeat protein 30</fullName>
    </recommendedName>
</protein>
<dbReference type="GO" id="GO:0120170">
    <property type="term" value="F:intraciliary transport particle B binding"/>
    <property type="evidence" value="ECO:0007669"/>
    <property type="project" value="TreeGrafter"/>
</dbReference>
<evidence type="ECO:0000256" key="3">
    <source>
        <dbReference type="ARBA" id="ARBA00022737"/>
    </source>
</evidence>
<comment type="similarity">
    <text evidence="2">Belongs to the TTC30/dfy-1/fleer family.</text>
</comment>
<sequence>MSGVRAVPDGQYTTTVYSSIKDGRYADAVQVLEFERQNFPRARAALSLLGYCYFMMSDFLAAAKMYEELVKICPDVDEYKMYYAQALYKAGLYPEATRAAVRVDNPQYSQRMLMLQSAIKYEQDELAACKALLDQCLPDDPDTIINHAAILFKDGKFEEARTKYVEAMNTLGYQADLACNVALCYYKLKQHGPALKHIAEIIEKGVREHPELSVGSNTDGIDVRSVGNSLVLQDTCLIEAFNLKAAIEYNMLNHEASKEALSDMPPRREHELDAVTLHNQALIGMEEDPNNGFHKLNFLLSNPPFPPETFGNLLLLHCKYGYYDLAADILAENAHLTYKFLPQDLFEYLDATIMVQTSPEEAYRKYDDLTTKHIETLRGLTKLIQDARIGRETAEIKERLKEYDDALEKYIPVLMAQARIYWDRENYPMVERLFRQSAEFCSEHEVWKLNVAHVFFMQESKFKEAIRYYDPIVKKNSEAILDVTAIVLANLCVSYIMTSQNEDAEELMRKIEKEEERLTFSEPDKQCYHLCIVNLVIGTLYCAKGNFEFGISRIIKSLEPYDKKLGTDTWYYAKRCFLALAENMSKHTLTLKDASLHEIISFLDAADEHGGNIKTVIAQAVTIEGVDGKGPDEATNNVSYEARQLKKLYLKLAE</sequence>
<proteinExistence type="inferred from homology"/>
<dbReference type="EMBL" id="HBGT01003997">
    <property type="protein sequence ID" value="CAD9387650.1"/>
    <property type="molecule type" value="Transcribed_RNA"/>
</dbReference>
<gene>
    <name evidence="9" type="ORF">FPAR1323_LOCUS2227</name>
</gene>
<organism evidence="9">
    <name type="scientific">Florenciella parvula</name>
    <dbReference type="NCBI Taxonomy" id="236787"/>
    <lineage>
        <taxon>Eukaryota</taxon>
        <taxon>Sar</taxon>
        <taxon>Stramenopiles</taxon>
        <taxon>Ochrophyta</taxon>
        <taxon>Dictyochophyceae</taxon>
        <taxon>Florenciellales</taxon>
        <taxon>Florenciella</taxon>
    </lineage>
</organism>
<dbReference type="PROSITE" id="PS50005">
    <property type="entry name" value="TPR"/>
    <property type="match status" value="1"/>
</dbReference>